<keyword evidence="3" id="KW-1185">Reference proteome</keyword>
<proteinExistence type="predicted"/>
<name>A0AAD8ARC9_BIOPF</name>
<protein>
    <submittedName>
        <fullName evidence="2">Uncharacterized protein</fullName>
    </submittedName>
</protein>
<evidence type="ECO:0000313" key="2">
    <source>
        <dbReference type="EMBL" id="KAK0041022.1"/>
    </source>
</evidence>
<gene>
    <name evidence="2" type="ORF">Bpfe_029540</name>
</gene>
<accession>A0AAD8ARC9</accession>
<sequence length="97" mass="10667">MARSLSHWRCQIGPETRGHPLNTRKKPPQILSGRSRPQLTSSAGQWSFTLSLGDLAFDRSCRSLTAKLLELMDMGGVAMVADLKVGSGNHLMKQMCL</sequence>
<feature type="region of interest" description="Disordered" evidence="1">
    <location>
        <begin position="1"/>
        <end position="39"/>
    </location>
</feature>
<evidence type="ECO:0000256" key="1">
    <source>
        <dbReference type="SAM" id="MobiDB-lite"/>
    </source>
</evidence>
<reference evidence="2" key="2">
    <citation type="submission" date="2023-04" db="EMBL/GenBank/DDBJ databases">
        <authorList>
            <person name="Bu L."/>
            <person name="Lu L."/>
            <person name="Laidemitt M.R."/>
            <person name="Zhang S.M."/>
            <person name="Mutuku M."/>
            <person name="Mkoji G."/>
            <person name="Steinauer M."/>
            <person name="Loker E.S."/>
        </authorList>
    </citation>
    <scope>NUCLEOTIDE SEQUENCE</scope>
    <source>
        <strain evidence="2">KasaAsao</strain>
        <tissue evidence="2">Whole Snail</tissue>
    </source>
</reference>
<organism evidence="2 3">
    <name type="scientific">Biomphalaria pfeifferi</name>
    <name type="common">Bloodfluke planorb</name>
    <name type="synonym">Freshwater snail</name>
    <dbReference type="NCBI Taxonomy" id="112525"/>
    <lineage>
        <taxon>Eukaryota</taxon>
        <taxon>Metazoa</taxon>
        <taxon>Spiralia</taxon>
        <taxon>Lophotrochozoa</taxon>
        <taxon>Mollusca</taxon>
        <taxon>Gastropoda</taxon>
        <taxon>Heterobranchia</taxon>
        <taxon>Euthyneura</taxon>
        <taxon>Panpulmonata</taxon>
        <taxon>Hygrophila</taxon>
        <taxon>Lymnaeoidea</taxon>
        <taxon>Planorbidae</taxon>
        <taxon>Biomphalaria</taxon>
    </lineage>
</organism>
<dbReference type="Proteomes" id="UP001233172">
    <property type="component" value="Unassembled WGS sequence"/>
</dbReference>
<evidence type="ECO:0000313" key="3">
    <source>
        <dbReference type="Proteomes" id="UP001233172"/>
    </source>
</evidence>
<dbReference type="AlphaFoldDB" id="A0AAD8ARC9"/>
<dbReference type="EMBL" id="JASAOG010000291">
    <property type="protein sequence ID" value="KAK0041022.1"/>
    <property type="molecule type" value="Genomic_DNA"/>
</dbReference>
<comment type="caution">
    <text evidence="2">The sequence shown here is derived from an EMBL/GenBank/DDBJ whole genome shotgun (WGS) entry which is preliminary data.</text>
</comment>
<reference evidence="2" key="1">
    <citation type="journal article" date="2023" name="PLoS Negl. Trop. Dis.">
        <title>A genome sequence for Biomphalaria pfeifferi, the major vector snail for the human-infecting parasite Schistosoma mansoni.</title>
        <authorList>
            <person name="Bu L."/>
            <person name="Lu L."/>
            <person name="Laidemitt M.R."/>
            <person name="Zhang S.M."/>
            <person name="Mutuku M."/>
            <person name="Mkoji G."/>
            <person name="Steinauer M."/>
            <person name="Loker E.S."/>
        </authorList>
    </citation>
    <scope>NUCLEOTIDE SEQUENCE</scope>
    <source>
        <strain evidence="2">KasaAsao</strain>
    </source>
</reference>